<comment type="catalytic activity">
    <reaction evidence="1 10">
        <text>Transfers a segment of a (1-&gt;4)-alpha-D-glucan to a new position in an acceptor, which may be glucose or a (1-&gt;4)-alpha-D-glucan.</text>
        <dbReference type="EC" id="2.4.1.25"/>
    </reaction>
</comment>
<feature type="region of interest" description="Disordered" evidence="11">
    <location>
        <begin position="497"/>
        <end position="518"/>
    </location>
</feature>
<sequence length="518" mass="58287">MRKSGVLMPISSLSSPWGIGTMGACATEFLQFLHAAGQSVWQVLPIGPTSYGDSPYQSPSSFAGNPYLIDLDILADQGLVDPELYQQMDWGDDPSQVDYGLMYRHRFKVLEVAVAELERVRPADLAAFCQEQAWWLDDYALFMALKREADGAAWSQWPDELRRRDARALARAQERLQAGVKLWRGIQFLFFEQWRALRVQAHDLGIEILGDLPIYVAEDSADIWANPQQFQLDENLQPVARAGCPPDGFSATGQLWGNPLFAWDRMEADGYAWWARRIGFQFELYDILRIDHFRGFESYFAIPVDAPDASCGHWCQGPGIAFFEAMRKQLGERAIIAEDLGFLTPSVAKMLADTGYPGMKVLEFAFDRRDQAGGRVYQPHNYPANCVAYVGTHDNDPAAGWFENADPRDVAFARDYLKLAQDEDQVWGMMRAIWASTANLTVVQAQDLLGLGSKARMNTPSTLGGNWCWRALPGAFTPQLATRMAHEMHLYERLPRQAEEAYGEEEQPGSSSTKTVER</sequence>
<evidence type="ECO:0000256" key="9">
    <source>
        <dbReference type="ARBA" id="ARBA00031501"/>
    </source>
</evidence>
<keyword evidence="6 10" id="KW-0808">Transferase</keyword>
<dbReference type="PANTHER" id="PTHR32438:SF5">
    <property type="entry name" value="4-ALPHA-GLUCANOTRANSFERASE DPE1, CHLOROPLASTIC_AMYLOPLASTIC"/>
    <property type="match status" value="1"/>
</dbReference>
<evidence type="ECO:0000256" key="5">
    <source>
        <dbReference type="ARBA" id="ARBA00022676"/>
    </source>
</evidence>
<evidence type="ECO:0000256" key="3">
    <source>
        <dbReference type="ARBA" id="ARBA00012560"/>
    </source>
</evidence>
<evidence type="ECO:0000256" key="1">
    <source>
        <dbReference type="ARBA" id="ARBA00000439"/>
    </source>
</evidence>
<dbReference type="InterPro" id="IPR017853">
    <property type="entry name" value="GH"/>
</dbReference>
<evidence type="ECO:0000256" key="11">
    <source>
        <dbReference type="SAM" id="MobiDB-lite"/>
    </source>
</evidence>
<name>A0A3E4QTR4_9ACTN</name>
<reference evidence="12 13" key="1">
    <citation type="submission" date="2018-08" db="EMBL/GenBank/DDBJ databases">
        <title>A genome reference for cultivated species of the human gut microbiota.</title>
        <authorList>
            <person name="Zou Y."/>
            <person name="Xue W."/>
            <person name="Luo G."/>
        </authorList>
    </citation>
    <scope>NUCLEOTIDE SEQUENCE [LARGE SCALE GENOMIC DNA]</scope>
    <source>
        <strain evidence="12 13">TF08-14</strain>
    </source>
</reference>
<keyword evidence="5 10" id="KW-0328">Glycosyltransferase</keyword>
<evidence type="ECO:0000256" key="7">
    <source>
        <dbReference type="ARBA" id="ARBA00023277"/>
    </source>
</evidence>
<evidence type="ECO:0000313" key="12">
    <source>
        <dbReference type="EMBL" id="RGL10471.1"/>
    </source>
</evidence>
<dbReference type="EMBL" id="QSRJ01000005">
    <property type="protein sequence ID" value="RGL10471.1"/>
    <property type="molecule type" value="Genomic_DNA"/>
</dbReference>
<protein>
    <recommendedName>
        <fullName evidence="4 10">4-alpha-glucanotransferase</fullName>
        <ecNumber evidence="3 10">2.4.1.25</ecNumber>
    </recommendedName>
    <alternativeName>
        <fullName evidence="8 10">Amylomaltase</fullName>
    </alternativeName>
    <alternativeName>
        <fullName evidence="9 10">Disproportionating enzyme</fullName>
    </alternativeName>
</protein>
<evidence type="ECO:0000256" key="10">
    <source>
        <dbReference type="RuleBase" id="RU361207"/>
    </source>
</evidence>
<proteinExistence type="inferred from homology"/>
<dbReference type="Proteomes" id="UP000260943">
    <property type="component" value="Unassembled WGS sequence"/>
</dbReference>
<dbReference type="EC" id="2.4.1.25" evidence="3 10"/>
<comment type="similarity">
    <text evidence="2 10">Belongs to the disproportionating enzyme family.</text>
</comment>
<dbReference type="PANTHER" id="PTHR32438">
    <property type="entry name" value="4-ALPHA-GLUCANOTRANSFERASE DPE1, CHLOROPLASTIC/AMYLOPLASTIC"/>
    <property type="match status" value="1"/>
</dbReference>
<organism evidence="12 13">
    <name type="scientific">Collinsella tanakaei</name>
    <dbReference type="NCBI Taxonomy" id="626935"/>
    <lineage>
        <taxon>Bacteria</taxon>
        <taxon>Bacillati</taxon>
        <taxon>Actinomycetota</taxon>
        <taxon>Coriobacteriia</taxon>
        <taxon>Coriobacteriales</taxon>
        <taxon>Coriobacteriaceae</taxon>
        <taxon>Collinsella</taxon>
    </lineage>
</organism>
<evidence type="ECO:0000256" key="6">
    <source>
        <dbReference type="ARBA" id="ARBA00022679"/>
    </source>
</evidence>
<dbReference type="GO" id="GO:0004134">
    <property type="term" value="F:4-alpha-glucanotransferase activity"/>
    <property type="evidence" value="ECO:0007669"/>
    <property type="project" value="UniProtKB-EC"/>
</dbReference>
<evidence type="ECO:0000256" key="2">
    <source>
        <dbReference type="ARBA" id="ARBA00005684"/>
    </source>
</evidence>
<dbReference type="AlphaFoldDB" id="A0A3E4QTR4"/>
<gene>
    <name evidence="12" type="primary">malQ</name>
    <name evidence="12" type="ORF">DXC81_05420</name>
</gene>
<feature type="compositionally biased region" description="Polar residues" evidence="11">
    <location>
        <begin position="508"/>
        <end position="518"/>
    </location>
</feature>
<dbReference type="Pfam" id="PF02446">
    <property type="entry name" value="Glyco_hydro_77"/>
    <property type="match status" value="1"/>
</dbReference>
<evidence type="ECO:0000313" key="13">
    <source>
        <dbReference type="Proteomes" id="UP000260943"/>
    </source>
</evidence>
<dbReference type="Gene3D" id="3.20.20.80">
    <property type="entry name" value="Glycosidases"/>
    <property type="match status" value="1"/>
</dbReference>
<dbReference type="GO" id="GO:0005975">
    <property type="term" value="P:carbohydrate metabolic process"/>
    <property type="evidence" value="ECO:0007669"/>
    <property type="project" value="InterPro"/>
</dbReference>
<dbReference type="NCBIfam" id="TIGR00217">
    <property type="entry name" value="malQ"/>
    <property type="match status" value="1"/>
</dbReference>
<dbReference type="NCBIfam" id="NF011080">
    <property type="entry name" value="PRK14508.1-3"/>
    <property type="match status" value="1"/>
</dbReference>
<dbReference type="InterPro" id="IPR003385">
    <property type="entry name" value="Glyco_hydro_77"/>
</dbReference>
<evidence type="ECO:0000256" key="8">
    <source>
        <dbReference type="ARBA" id="ARBA00031423"/>
    </source>
</evidence>
<dbReference type="PROSITE" id="PS51257">
    <property type="entry name" value="PROKAR_LIPOPROTEIN"/>
    <property type="match status" value="1"/>
</dbReference>
<dbReference type="RefSeq" id="WP_117679528.1">
    <property type="nucleotide sequence ID" value="NZ_CAJJKC010000001.1"/>
</dbReference>
<accession>A0A3E4QTR4</accession>
<evidence type="ECO:0000256" key="4">
    <source>
        <dbReference type="ARBA" id="ARBA00020295"/>
    </source>
</evidence>
<dbReference type="SUPFAM" id="SSF51445">
    <property type="entry name" value="(Trans)glycosidases"/>
    <property type="match status" value="1"/>
</dbReference>
<keyword evidence="7 10" id="KW-0119">Carbohydrate metabolism</keyword>
<comment type="caution">
    <text evidence="12">The sequence shown here is derived from an EMBL/GenBank/DDBJ whole genome shotgun (WGS) entry which is preliminary data.</text>
</comment>